<dbReference type="InterPro" id="IPR036063">
    <property type="entry name" value="Smr_dom_sf"/>
</dbReference>
<proteinExistence type="predicted"/>
<evidence type="ECO:0000313" key="4">
    <source>
        <dbReference type="Proteomes" id="UP001162131"/>
    </source>
</evidence>
<dbReference type="SMART" id="SM00463">
    <property type="entry name" value="SMR"/>
    <property type="match status" value="1"/>
</dbReference>
<dbReference type="InterPro" id="IPR002625">
    <property type="entry name" value="Smr_dom"/>
</dbReference>
<dbReference type="InterPro" id="IPR052772">
    <property type="entry name" value="Endo/PolyKinase_Domain-Protein"/>
</dbReference>
<protein>
    <recommendedName>
        <fullName evidence="2">Smr domain-containing protein</fullName>
    </recommendedName>
</protein>
<reference evidence="3" key="1">
    <citation type="submission" date="2021-09" db="EMBL/GenBank/DDBJ databases">
        <authorList>
            <consortium name="AG Swart"/>
            <person name="Singh M."/>
            <person name="Singh A."/>
            <person name="Seah K."/>
            <person name="Emmerich C."/>
        </authorList>
    </citation>
    <scope>NUCLEOTIDE SEQUENCE</scope>
    <source>
        <strain evidence="3">ATCC30299</strain>
    </source>
</reference>
<accession>A0AAU9K7F3</accession>
<gene>
    <name evidence="3" type="ORF">BSTOLATCC_MIC57150</name>
</gene>
<dbReference type="Gene3D" id="3.30.1370.110">
    <property type="match status" value="1"/>
</dbReference>
<keyword evidence="4" id="KW-1185">Reference proteome</keyword>
<dbReference type="GO" id="GO:0005634">
    <property type="term" value="C:nucleus"/>
    <property type="evidence" value="ECO:0007669"/>
    <property type="project" value="TreeGrafter"/>
</dbReference>
<dbReference type="AlphaFoldDB" id="A0AAU9K7F3"/>
<feature type="domain" description="Smr" evidence="2">
    <location>
        <begin position="404"/>
        <end position="477"/>
    </location>
</feature>
<evidence type="ECO:0000259" key="2">
    <source>
        <dbReference type="PROSITE" id="PS50828"/>
    </source>
</evidence>
<dbReference type="CDD" id="cd14279">
    <property type="entry name" value="CUE"/>
    <property type="match status" value="1"/>
</dbReference>
<comment type="caution">
    <text evidence="3">The sequence shown here is derived from an EMBL/GenBank/DDBJ whole genome shotgun (WGS) entry which is preliminary data.</text>
</comment>
<organism evidence="3 4">
    <name type="scientific">Blepharisma stoltei</name>
    <dbReference type="NCBI Taxonomy" id="1481888"/>
    <lineage>
        <taxon>Eukaryota</taxon>
        <taxon>Sar</taxon>
        <taxon>Alveolata</taxon>
        <taxon>Ciliophora</taxon>
        <taxon>Postciliodesmatophora</taxon>
        <taxon>Heterotrichea</taxon>
        <taxon>Heterotrichida</taxon>
        <taxon>Blepharismidae</taxon>
        <taxon>Blepharisma</taxon>
    </lineage>
</organism>
<name>A0AAU9K7F3_9CILI</name>
<dbReference type="EMBL" id="CAJZBQ010000055">
    <property type="protein sequence ID" value="CAG9332864.1"/>
    <property type="molecule type" value="Genomic_DNA"/>
</dbReference>
<dbReference type="Proteomes" id="UP001162131">
    <property type="component" value="Unassembled WGS sequence"/>
</dbReference>
<dbReference type="Gene3D" id="1.10.8.10">
    <property type="entry name" value="DNA helicase RuvA subunit, C-terminal domain"/>
    <property type="match status" value="1"/>
</dbReference>
<dbReference type="GO" id="GO:0004519">
    <property type="term" value="F:endonuclease activity"/>
    <property type="evidence" value="ECO:0007669"/>
    <property type="project" value="TreeGrafter"/>
</dbReference>
<sequence length="477" mass="54328">MKYGNYGKMPGKIDLACIKQKKPSAKQKRELSQLREIFSNLSIEQIESTYNDQKCNFESTLEILQTVQSPQEQAMDFLQGMFGQNSAEMIQEVYQSCEENIEKTTAFLIEANKEMLVEGNKEEEAPEEENEFGNSAIGYVNSQALRRRLDAEGLEMIYGIFPNMAREVINKTFYGNNGNFYETVRILNESYPNSHIPEERKNSPSSKSAKPKDQAFPSLCTLPKSKTPQGVWSQFSNNHFLDGNNLDAVRKLNLVLKCFPAVDEELIKETFFQCGDDYKETVATLKILFPDNYRDPPPDTGVIRITQQSSPSRISRGDTENVRIVYGERMRDEEYNEKIEAVNRYRKLQEAYFQGAGKAASVGNWNEAKRLSSEGKKYQDAFEKVYNETYMETFRRINNRPGVIDLHGLRVKEAIELLEAFLHESQEDGLKRVEVVTGKGMHSTHGIAKIKPAVAEYLKEKGYKASDLEGGYSVSLS</sequence>
<feature type="region of interest" description="Disordered" evidence="1">
    <location>
        <begin position="193"/>
        <end position="218"/>
    </location>
</feature>
<evidence type="ECO:0000313" key="3">
    <source>
        <dbReference type="EMBL" id="CAG9332864.1"/>
    </source>
</evidence>
<dbReference type="SUPFAM" id="SSF160443">
    <property type="entry name" value="SMR domain-like"/>
    <property type="match status" value="1"/>
</dbReference>
<dbReference type="PANTHER" id="PTHR46535:SF1">
    <property type="entry name" value="NEDD4-BINDING PROTEIN 2"/>
    <property type="match status" value="1"/>
</dbReference>
<dbReference type="PANTHER" id="PTHR46535">
    <property type="entry name" value="NEDD4-BINDING PROTEIN 2"/>
    <property type="match status" value="1"/>
</dbReference>
<evidence type="ECO:0000256" key="1">
    <source>
        <dbReference type="SAM" id="MobiDB-lite"/>
    </source>
</evidence>
<dbReference type="PROSITE" id="PS50828">
    <property type="entry name" value="SMR"/>
    <property type="match status" value="1"/>
</dbReference>
<dbReference type="Pfam" id="PF01713">
    <property type="entry name" value="Smr"/>
    <property type="match status" value="1"/>
</dbReference>